<dbReference type="Proteomes" id="UP001597206">
    <property type="component" value="Unassembled WGS sequence"/>
</dbReference>
<organism evidence="1 2">
    <name type="scientific">Methylophilus flavus</name>
    <dbReference type="NCBI Taxonomy" id="640084"/>
    <lineage>
        <taxon>Bacteria</taxon>
        <taxon>Pseudomonadati</taxon>
        <taxon>Pseudomonadota</taxon>
        <taxon>Betaproteobacteria</taxon>
        <taxon>Nitrosomonadales</taxon>
        <taxon>Methylophilaceae</taxon>
        <taxon>Methylophilus</taxon>
    </lineage>
</organism>
<name>A0ABW3PCV4_9PROT</name>
<sequence length="106" mass="11939">MSHEKIELHDANLKSTSVNYEGNSVAFEIDYYPTEQSKQRISATFKFSDVSEYNENSNFKELFNHSKVGGNISHWVPALKAGTTYFYLARGFISITAKSIAVVNHA</sequence>
<dbReference type="EMBL" id="JBHTLN010000001">
    <property type="protein sequence ID" value="MFD1122141.1"/>
    <property type="molecule type" value="Genomic_DNA"/>
</dbReference>
<accession>A0ABW3PCV4</accession>
<protein>
    <submittedName>
        <fullName evidence="1">Uncharacterized protein</fullName>
    </submittedName>
</protein>
<proteinExistence type="predicted"/>
<keyword evidence="2" id="KW-1185">Reference proteome</keyword>
<evidence type="ECO:0000313" key="1">
    <source>
        <dbReference type="EMBL" id="MFD1122141.1"/>
    </source>
</evidence>
<evidence type="ECO:0000313" key="2">
    <source>
        <dbReference type="Proteomes" id="UP001597206"/>
    </source>
</evidence>
<reference evidence="2" key="1">
    <citation type="journal article" date="2019" name="Int. J. Syst. Evol. Microbiol.">
        <title>The Global Catalogue of Microorganisms (GCM) 10K type strain sequencing project: providing services to taxonomists for standard genome sequencing and annotation.</title>
        <authorList>
            <consortium name="The Broad Institute Genomics Platform"/>
            <consortium name="The Broad Institute Genome Sequencing Center for Infectious Disease"/>
            <person name="Wu L."/>
            <person name="Ma J."/>
        </authorList>
    </citation>
    <scope>NUCLEOTIDE SEQUENCE [LARGE SCALE GENOMIC DNA]</scope>
    <source>
        <strain evidence="2">CCUG 58411</strain>
    </source>
</reference>
<gene>
    <name evidence="1" type="ORF">ACFQ2T_06470</name>
</gene>
<dbReference type="RefSeq" id="WP_379032082.1">
    <property type="nucleotide sequence ID" value="NZ_JBHTLN010000001.1"/>
</dbReference>
<comment type="caution">
    <text evidence="1">The sequence shown here is derived from an EMBL/GenBank/DDBJ whole genome shotgun (WGS) entry which is preliminary data.</text>
</comment>